<dbReference type="PROSITE" id="PS51257">
    <property type="entry name" value="PROKAR_LIPOPROTEIN"/>
    <property type="match status" value="1"/>
</dbReference>
<feature type="chain" id="PRO_5019848461" evidence="1">
    <location>
        <begin position="19"/>
        <end position="88"/>
    </location>
</feature>
<keyword evidence="1" id="KW-0732">Signal</keyword>
<dbReference type="EMBL" id="HAGM01000298">
    <property type="protein sequence ID" value="SMD29384.1"/>
    <property type="molecule type" value="Transcribed_RNA"/>
</dbReference>
<name>A0A482Z7I9_9ARAC</name>
<organism evidence="2">
    <name type="scientific">Hickmania troglodytes</name>
    <dbReference type="NCBI Taxonomy" id="489260"/>
    <lineage>
        <taxon>Eukaryota</taxon>
        <taxon>Metazoa</taxon>
        <taxon>Ecdysozoa</taxon>
        <taxon>Arthropoda</taxon>
        <taxon>Chelicerata</taxon>
        <taxon>Arachnida</taxon>
        <taxon>Araneae</taxon>
        <taxon>Araneomorphae</taxon>
        <taxon>Austrochilidae</taxon>
        <taxon>Hickmania</taxon>
    </lineage>
</organism>
<evidence type="ECO:0000313" key="2">
    <source>
        <dbReference type="EMBL" id="SMD29384.1"/>
    </source>
</evidence>
<sequence length="88" mass="9775">MKTVILIVSLLFIASCFAAEENALLNDALETGDTSIQQRSVCGDTGRRCEEKDKCSCCHKWDACTCKNIKVVSAKEPAFWTRVKKITC</sequence>
<evidence type="ECO:0000256" key="1">
    <source>
        <dbReference type="SAM" id="SignalP"/>
    </source>
</evidence>
<feature type="signal peptide" evidence="1">
    <location>
        <begin position="1"/>
        <end position="18"/>
    </location>
</feature>
<reference evidence="2" key="1">
    <citation type="submission" date="2017-03" db="EMBL/GenBank/DDBJ databases">
        <authorList>
            <person name="QRISCLOUD D."/>
        </authorList>
    </citation>
    <scope>NUCLEOTIDE SEQUENCE</scope>
</reference>
<reference evidence="2" key="2">
    <citation type="submission" date="2019-04" db="EMBL/GenBank/DDBJ databases">
        <title>Unravelling the molecular evolution of spider venoms.</title>
        <authorList>
            <person name="Pineda S."/>
        </authorList>
    </citation>
    <scope>NUCLEOTIDE SEQUENCE</scope>
</reference>
<proteinExistence type="predicted"/>
<accession>A0A482Z7I9</accession>
<protein>
    <submittedName>
        <fullName evidence="2">U29-Austrotoxin-Ht1e_1</fullName>
    </submittedName>
</protein>
<dbReference type="AlphaFoldDB" id="A0A482Z7I9"/>